<dbReference type="PROSITE" id="PS51708">
    <property type="entry name" value="CHAD"/>
    <property type="match status" value="1"/>
</dbReference>
<dbReference type="InterPro" id="IPR033469">
    <property type="entry name" value="CYTH-like_dom_sf"/>
</dbReference>
<organism evidence="2 3">
    <name type="scientific">Acinetobacter tianfuensis</name>
    <dbReference type="NCBI Taxonomy" id="2419603"/>
    <lineage>
        <taxon>Bacteria</taxon>
        <taxon>Pseudomonadati</taxon>
        <taxon>Pseudomonadota</taxon>
        <taxon>Gammaproteobacteria</taxon>
        <taxon>Moraxellales</taxon>
        <taxon>Moraxellaceae</taxon>
        <taxon>Acinetobacter</taxon>
    </lineage>
</organism>
<proteinExistence type="predicted"/>
<sequence>MSKVELKFQIPSSKLKALRLAFLHCQPEKNYLSAQYFDTAHLDLQRQHLSLRQHKENKIWVQTLEAPKSSVEYIEIKTSLGKAEPSTVNLRPCQPYKKFKRLLHPVFQSNHPLNFQFKTDISSQRFLHTEKNSKIELSLDLGTISSAHQSLEIHEIKFELKDGNIHDLIQTIQPWLSKYEIWLDSQSKTVKGQALQQSFPVAAAQSQSALTLSPQADSIQALQQMVSNCLEHLLPNASAIALEQYKAEHIHQVRVAIRRLRSALKIFSSPQIAQTKIWQKQLAVLFRQLGNTRDRDALAADLLPLLKQAGSPIAELPAQETAKTQIGAIFRAAPTTGLWLQFIDFANAEQPKGQKLKKCIRKQFNKMHQRICQAESIFTEMAESEKHQVRKRVKQLRYSIEFICSLYAPSDIKQYLKVLKPLQENLGRFNDLCVAHVLFEQNIVQQPKAWFVLGWIASEQKHIQQAIQQDLQKFQQVQRFWQSK</sequence>
<dbReference type="AlphaFoldDB" id="A0A3A8E322"/>
<dbReference type="SUPFAM" id="SSF55154">
    <property type="entry name" value="CYTH-like phosphatases"/>
    <property type="match status" value="1"/>
</dbReference>
<comment type="caution">
    <text evidence="2">The sequence shown here is derived from an EMBL/GenBank/DDBJ whole genome shotgun (WGS) entry which is preliminary data.</text>
</comment>
<evidence type="ECO:0000313" key="3">
    <source>
        <dbReference type="Proteomes" id="UP000282388"/>
    </source>
</evidence>
<evidence type="ECO:0000259" key="1">
    <source>
        <dbReference type="PROSITE" id="PS51708"/>
    </source>
</evidence>
<keyword evidence="3" id="KW-1185">Reference proteome</keyword>
<dbReference type="Gene3D" id="1.40.20.10">
    <property type="entry name" value="CHAD domain"/>
    <property type="match status" value="1"/>
</dbReference>
<name>A0A3A8E322_9GAMM</name>
<reference evidence="2 3" key="1">
    <citation type="submission" date="2018-09" db="EMBL/GenBank/DDBJ databases">
        <title>The draft genome of Acinetobacter spp. strains.</title>
        <authorList>
            <person name="Qin J."/>
            <person name="Feng Y."/>
            <person name="Zong Z."/>
        </authorList>
    </citation>
    <scope>NUCLEOTIDE SEQUENCE [LARGE SCALE GENOMIC DNA]</scope>
    <source>
        <strain evidence="2 3">WCHAc060012</strain>
    </source>
</reference>
<dbReference type="InterPro" id="IPR023577">
    <property type="entry name" value="CYTH_domain"/>
</dbReference>
<feature type="domain" description="CHAD" evidence="1">
    <location>
        <begin position="215"/>
        <end position="484"/>
    </location>
</feature>
<dbReference type="Pfam" id="PF05235">
    <property type="entry name" value="CHAD"/>
    <property type="match status" value="1"/>
</dbReference>
<dbReference type="SMART" id="SM00880">
    <property type="entry name" value="CHAD"/>
    <property type="match status" value="1"/>
</dbReference>
<dbReference type="PANTHER" id="PTHR39339:SF1">
    <property type="entry name" value="CHAD DOMAIN-CONTAINING PROTEIN"/>
    <property type="match status" value="1"/>
</dbReference>
<dbReference type="Proteomes" id="UP000282388">
    <property type="component" value="Unassembled WGS sequence"/>
</dbReference>
<dbReference type="Gene3D" id="2.40.320.10">
    <property type="entry name" value="Hypothetical Protein Pfu-838710-001"/>
    <property type="match status" value="1"/>
</dbReference>
<gene>
    <name evidence="2" type="ORF">D7V32_15440</name>
</gene>
<dbReference type="Pfam" id="PF01928">
    <property type="entry name" value="CYTH"/>
    <property type="match status" value="1"/>
</dbReference>
<dbReference type="EMBL" id="RAXV01000045">
    <property type="protein sequence ID" value="RKG29337.1"/>
    <property type="molecule type" value="Genomic_DNA"/>
</dbReference>
<dbReference type="OrthoDB" id="3034217at2"/>
<dbReference type="InterPro" id="IPR038186">
    <property type="entry name" value="CHAD_dom_sf"/>
</dbReference>
<evidence type="ECO:0000313" key="2">
    <source>
        <dbReference type="EMBL" id="RKG29337.1"/>
    </source>
</evidence>
<accession>A0A3A8E322</accession>
<dbReference type="SMART" id="SM01118">
    <property type="entry name" value="CYTH"/>
    <property type="match status" value="1"/>
</dbReference>
<protein>
    <submittedName>
        <fullName evidence="2">CHAD domain-containing protein</fullName>
    </submittedName>
</protein>
<dbReference type="PANTHER" id="PTHR39339">
    <property type="entry name" value="SLR1444 PROTEIN"/>
    <property type="match status" value="1"/>
</dbReference>
<dbReference type="RefSeq" id="WP_120403724.1">
    <property type="nucleotide sequence ID" value="NZ_RAXV01000045.1"/>
</dbReference>
<dbReference type="InterPro" id="IPR007899">
    <property type="entry name" value="CHAD_dom"/>
</dbReference>